<organism evidence="7 9">
    <name type="scientific">Yarrowia lipolytica</name>
    <name type="common">Candida lipolytica</name>
    <dbReference type="NCBI Taxonomy" id="4952"/>
    <lineage>
        <taxon>Eukaryota</taxon>
        <taxon>Fungi</taxon>
        <taxon>Dikarya</taxon>
        <taxon>Ascomycota</taxon>
        <taxon>Saccharomycotina</taxon>
        <taxon>Dipodascomycetes</taxon>
        <taxon>Dipodascales</taxon>
        <taxon>Dipodascales incertae sedis</taxon>
        <taxon>Yarrowia</taxon>
    </lineage>
</organism>
<reference evidence="8 10" key="2">
    <citation type="submission" date="2018-07" db="EMBL/GenBank/DDBJ databases">
        <title>Draft Genome Assemblies for Five Robust Yarrowia lipolytica Strains Exhibiting High Lipid Production and Pentose Sugar Utilization and Sugar Alcohol Secretion from Undetoxified Lignocellulosic Biomass Hydrolysates.</title>
        <authorList>
            <consortium name="DOE Joint Genome Institute"/>
            <person name="Walker C."/>
            <person name="Ryu S."/>
            <person name="Na H."/>
            <person name="Zane M."/>
            <person name="LaButti K."/>
            <person name="Lipzen A."/>
            <person name="Haridas S."/>
            <person name="Barry K."/>
            <person name="Grigoriev I.V."/>
            <person name="Quarterman J."/>
            <person name="Slininger P."/>
            <person name="Dien B."/>
            <person name="Trinh C.T."/>
        </authorList>
    </citation>
    <scope>NUCLEOTIDE SEQUENCE [LARGE SCALE GENOMIC DNA]</scope>
    <source>
        <strain evidence="8 10">YB392</strain>
    </source>
</reference>
<dbReference type="GO" id="GO:0004057">
    <property type="term" value="F:arginyl-tRNA--protein transferase activity"/>
    <property type="evidence" value="ECO:0007669"/>
    <property type="project" value="UniProtKB-EC"/>
</dbReference>
<proteinExistence type="inferred from homology"/>
<feature type="domain" description="N-end rule aminoacyl transferase C-terminal" evidence="6">
    <location>
        <begin position="139"/>
        <end position="277"/>
    </location>
</feature>
<gene>
    <name evidence="8" type="ORF">B0I71DRAFT_130703</name>
    <name evidence="7" type="ORF">YALI1_E04688g</name>
</gene>
<dbReference type="VEuPathDB" id="FungiDB:YALI1_E04688g"/>
<protein>
    <recommendedName>
        <fullName evidence="2">arginyltransferase</fullName>
        <ecNumber evidence="2">2.3.2.8</ecNumber>
    </recommendedName>
</protein>
<sequence length="477" mass="53775">MNIISNALFSTRNRCGYCKDREGAEPQGTLFSFNSVQMTAAQYQALIDRGFRRSGTYIYKPDLANSCCSQYTIRLNVEDFKASKSQRGVLNRWTNHVTDKGNGGKNSGKNNQFDLVAKIQEGETDAFNSRLEPNSFTKEKYDLYARYQKHVHNEGPEDISESGFRRFLCSDSFTDSTSDVCKGLDVPDRLSGGYHQLYYHNGKLVAMAVLDILPLCVSSVYFLWDPDYAQWGLGKVAAMREIALAKALGVPYYYMGYYIPDCVKMKYKGEYHPSFVLDPESLTISEQEIDDYPFPEGINVESRALAGVGVWVPLKEMSKNISTMDDSARYYSYVRRSAKTVDRPKEVAARVRYEDLSGAGYLKLEEMMKGLPKFANKKQFVAPQNVLDVIPFEGQKIEYFKYDDDMYSDSEDEEEVEVEEWDKKENEKQTVEGVLVSLASLVDKTNSAFANEMAMGLLAVRATAGSGLGDKTAILMG</sequence>
<dbReference type="EMBL" id="CP017557">
    <property type="protein sequence ID" value="AOW04918.1"/>
    <property type="molecule type" value="Genomic_DNA"/>
</dbReference>
<dbReference type="Pfam" id="PF04377">
    <property type="entry name" value="ATE_C"/>
    <property type="match status" value="1"/>
</dbReference>
<keyword evidence="3 8" id="KW-0808">Transferase</keyword>
<dbReference type="OrthoDB" id="74183at2759"/>
<evidence type="ECO:0000256" key="1">
    <source>
        <dbReference type="ARBA" id="ARBA00009991"/>
    </source>
</evidence>
<dbReference type="GO" id="GO:0005737">
    <property type="term" value="C:cytoplasm"/>
    <property type="evidence" value="ECO:0007669"/>
    <property type="project" value="TreeGrafter"/>
</dbReference>
<evidence type="ECO:0000313" key="8">
    <source>
        <dbReference type="EMBL" id="RDW26541.1"/>
    </source>
</evidence>
<dbReference type="eggNOG" id="KOG1193">
    <property type="taxonomic scope" value="Eukaryota"/>
</dbReference>
<dbReference type="PANTHER" id="PTHR21367:SF1">
    <property type="entry name" value="ARGINYL-TRNA--PROTEIN TRANSFERASE 1"/>
    <property type="match status" value="1"/>
</dbReference>
<dbReference type="Pfam" id="PF04376">
    <property type="entry name" value="ATE_N"/>
    <property type="match status" value="1"/>
</dbReference>
<dbReference type="InterPro" id="IPR007472">
    <property type="entry name" value="N-end_Aminoacyl_Trfase_C"/>
</dbReference>
<reference evidence="7 9" key="1">
    <citation type="journal article" date="2016" name="PLoS ONE">
        <title>Sequence Assembly of Yarrowia lipolytica Strain W29/CLIB89 Shows Transposable Element Diversity.</title>
        <authorList>
            <person name="Magnan C."/>
            <person name="Yu J."/>
            <person name="Chang I."/>
            <person name="Jahn E."/>
            <person name="Kanomata Y."/>
            <person name="Wu J."/>
            <person name="Zeller M."/>
            <person name="Oakes M."/>
            <person name="Baldi P."/>
            <person name="Sandmeyer S."/>
        </authorList>
    </citation>
    <scope>NUCLEOTIDE SEQUENCE [LARGE SCALE GENOMIC DNA]</scope>
    <source>
        <strain evidence="7">CLIB89</strain>
        <strain evidence="9">CLIB89(W29)</strain>
    </source>
</reference>
<dbReference type="InterPro" id="IPR030700">
    <property type="entry name" value="N-end_Aminoacyl_Trfase"/>
</dbReference>
<dbReference type="GeneID" id="2912170"/>
<dbReference type="Proteomes" id="UP000256601">
    <property type="component" value="Unassembled WGS sequence"/>
</dbReference>
<name>A0A1H6PSI9_YARLL</name>
<dbReference type="EC" id="2.3.2.8" evidence="2"/>
<dbReference type="AlphaFoldDB" id="A0A1H6PSI9"/>
<dbReference type="InterPro" id="IPR016181">
    <property type="entry name" value="Acyl_CoA_acyltransferase"/>
</dbReference>
<dbReference type="InterPro" id="IPR007471">
    <property type="entry name" value="N-end_Aminoacyl_Trfase_N"/>
</dbReference>
<feature type="domain" description="N-end aminoacyl transferase N-terminal" evidence="5">
    <location>
        <begin position="14"/>
        <end position="87"/>
    </location>
</feature>
<evidence type="ECO:0000313" key="7">
    <source>
        <dbReference type="EMBL" id="AOW04918.1"/>
    </source>
</evidence>
<evidence type="ECO:0000313" key="9">
    <source>
        <dbReference type="Proteomes" id="UP000182444"/>
    </source>
</evidence>
<accession>A0A1H6PSI9</accession>
<evidence type="ECO:0000256" key="4">
    <source>
        <dbReference type="ARBA" id="ARBA00023315"/>
    </source>
</evidence>
<dbReference type="PANTHER" id="PTHR21367">
    <property type="entry name" value="ARGININE-TRNA-PROTEIN TRANSFERASE 1"/>
    <property type="match status" value="1"/>
</dbReference>
<dbReference type="SUPFAM" id="SSF55729">
    <property type="entry name" value="Acyl-CoA N-acyltransferases (Nat)"/>
    <property type="match status" value="1"/>
</dbReference>
<dbReference type="Proteomes" id="UP000182444">
    <property type="component" value="Chromosome 1E"/>
</dbReference>
<evidence type="ECO:0000259" key="5">
    <source>
        <dbReference type="Pfam" id="PF04376"/>
    </source>
</evidence>
<dbReference type="VEuPathDB" id="FungiDB:YALI0_E03894g"/>
<dbReference type="EMBL" id="KZ858978">
    <property type="protein sequence ID" value="RDW26541.1"/>
    <property type="molecule type" value="Genomic_DNA"/>
</dbReference>
<evidence type="ECO:0000259" key="6">
    <source>
        <dbReference type="Pfam" id="PF04377"/>
    </source>
</evidence>
<keyword evidence="4" id="KW-0012">Acyltransferase</keyword>
<evidence type="ECO:0000313" key="10">
    <source>
        <dbReference type="Proteomes" id="UP000256601"/>
    </source>
</evidence>
<evidence type="ECO:0000256" key="2">
    <source>
        <dbReference type="ARBA" id="ARBA00012025"/>
    </source>
</evidence>
<comment type="similarity">
    <text evidence="1">Belongs to the R-transferase family.</text>
</comment>
<evidence type="ECO:0000256" key="3">
    <source>
        <dbReference type="ARBA" id="ARBA00022679"/>
    </source>
</evidence>
<dbReference type="KEGG" id="yli:2912170"/>
<dbReference type="RefSeq" id="XP_503518.1">
    <property type="nucleotide sequence ID" value="XM_503518.1"/>
</dbReference>